<evidence type="ECO:0000256" key="10">
    <source>
        <dbReference type="ARBA" id="ARBA00023172"/>
    </source>
</evidence>
<dbReference type="GO" id="GO:0046872">
    <property type="term" value="F:metal ion binding"/>
    <property type="evidence" value="ECO:0007669"/>
    <property type="project" value="UniProtKB-UniRule"/>
</dbReference>
<dbReference type="Gene3D" id="1.10.150.670">
    <property type="entry name" value="Crossover junction endonuclease EME1, DNA-binding domain"/>
    <property type="match status" value="1"/>
</dbReference>
<name>A0A034WR16_BACDO</name>
<dbReference type="PANTHER" id="PTHR13451">
    <property type="entry name" value="CLASS II CROSSOVER JUNCTION ENDONUCLEASE MUS81"/>
    <property type="match status" value="1"/>
</dbReference>
<evidence type="ECO:0000256" key="11">
    <source>
        <dbReference type="ARBA" id="ARBA00023204"/>
    </source>
</evidence>
<dbReference type="GO" id="GO:0003677">
    <property type="term" value="F:DNA binding"/>
    <property type="evidence" value="ECO:0007669"/>
    <property type="project" value="UniProtKB-UniRule"/>
</dbReference>
<comment type="similarity">
    <text evidence="3 13">Belongs to the XPF family.</text>
</comment>
<dbReference type="Pfam" id="PF14716">
    <property type="entry name" value="HHH_8"/>
    <property type="match status" value="1"/>
</dbReference>
<evidence type="ECO:0000256" key="2">
    <source>
        <dbReference type="ARBA" id="ARBA00004123"/>
    </source>
</evidence>
<comment type="subcellular location">
    <subcellularLocation>
        <location evidence="2 13">Nucleus</location>
    </subcellularLocation>
</comment>
<dbReference type="InterPro" id="IPR033309">
    <property type="entry name" value="Mus81"/>
</dbReference>
<keyword evidence="12 13" id="KW-0539">Nucleus</keyword>
<dbReference type="InterPro" id="IPR011335">
    <property type="entry name" value="Restrct_endonuc-II-like"/>
</dbReference>
<evidence type="ECO:0000256" key="3">
    <source>
        <dbReference type="ARBA" id="ARBA00010015"/>
    </source>
</evidence>
<keyword evidence="4 13" id="KW-0540">Nuclease</keyword>
<accession>A0A034WR16</accession>
<evidence type="ECO:0000256" key="8">
    <source>
        <dbReference type="ARBA" id="ARBA00022801"/>
    </source>
</evidence>
<dbReference type="GO" id="GO:0031297">
    <property type="term" value="P:replication fork processing"/>
    <property type="evidence" value="ECO:0007669"/>
    <property type="project" value="UniProtKB-ARBA"/>
</dbReference>
<keyword evidence="10 13" id="KW-0233">DNA recombination</keyword>
<evidence type="ECO:0000256" key="9">
    <source>
        <dbReference type="ARBA" id="ARBA00022842"/>
    </source>
</evidence>
<evidence type="ECO:0000256" key="7">
    <source>
        <dbReference type="ARBA" id="ARBA00022763"/>
    </source>
</evidence>
<organism evidence="15">
    <name type="scientific">Bactrocera dorsalis</name>
    <name type="common">Oriental fruit fly</name>
    <name type="synonym">Dacus dorsalis</name>
    <dbReference type="NCBI Taxonomy" id="27457"/>
    <lineage>
        <taxon>Eukaryota</taxon>
        <taxon>Metazoa</taxon>
        <taxon>Ecdysozoa</taxon>
        <taxon>Arthropoda</taxon>
        <taxon>Hexapoda</taxon>
        <taxon>Insecta</taxon>
        <taxon>Pterygota</taxon>
        <taxon>Neoptera</taxon>
        <taxon>Endopterygota</taxon>
        <taxon>Diptera</taxon>
        <taxon>Brachycera</taxon>
        <taxon>Muscomorpha</taxon>
        <taxon>Tephritoidea</taxon>
        <taxon>Tephritidae</taxon>
        <taxon>Bactrocera</taxon>
        <taxon>Bactrocera</taxon>
    </lineage>
</organism>
<dbReference type="GO" id="GO:0000727">
    <property type="term" value="P:double-strand break repair via break-induced replication"/>
    <property type="evidence" value="ECO:0007669"/>
    <property type="project" value="UniProtKB-UniRule"/>
</dbReference>
<dbReference type="AlphaFoldDB" id="A0A034WR16"/>
<keyword evidence="7 13" id="KW-0227">DNA damage</keyword>
<evidence type="ECO:0000256" key="12">
    <source>
        <dbReference type="ARBA" id="ARBA00023242"/>
    </source>
</evidence>
<dbReference type="SUPFAM" id="SSF47802">
    <property type="entry name" value="DNA polymerase beta, N-terminal domain-like"/>
    <property type="match status" value="1"/>
</dbReference>
<dbReference type="GO" id="GO:0048476">
    <property type="term" value="C:Holliday junction resolvase complex"/>
    <property type="evidence" value="ECO:0007669"/>
    <property type="project" value="UniProtKB-UniRule"/>
</dbReference>
<dbReference type="RefSeq" id="XP_011198963.2">
    <property type="nucleotide sequence ID" value="XM_011200661.4"/>
</dbReference>
<comment type="subunit">
    <text evidence="13">Interacts with EME1.</text>
</comment>
<evidence type="ECO:0000256" key="5">
    <source>
        <dbReference type="ARBA" id="ARBA00022723"/>
    </source>
</evidence>
<dbReference type="FunFam" id="1.10.150.110:FF:000001">
    <property type="entry name" value="Putative Crossover junction endonuclease MUS81"/>
    <property type="match status" value="1"/>
</dbReference>
<dbReference type="EC" id="3.1.22.-" evidence="13"/>
<dbReference type="FunFam" id="3.40.50.10130:FF:000003">
    <property type="entry name" value="Crossover junction endonuclease MUS81"/>
    <property type="match status" value="1"/>
</dbReference>
<dbReference type="Gene3D" id="3.40.50.10130">
    <property type="match status" value="1"/>
</dbReference>
<reference evidence="15" key="1">
    <citation type="journal article" date="2014" name="BMC Genomics">
        <title>Characterizing the developmental transcriptome of the oriental fruit fly, Bactrocera dorsalis (Diptera: Tephritidae) through comparative genomic analysis with Drosophila melanogaster utilizing modENCODE datasets.</title>
        <authorList>
            <person name="Geib S.M."/>
            <person name="Calla B."/>
            <person name="Hall B."/>
            <person name="Hou S."/>
            <person name="Manoukis N.C."/>
        </authorList>
    </citation>
    <scope>NUCLEOTIDE SEQUENCE</scope>
    <source>
        <strain evidence="15">Punador</strain>
    </source>
</reference>
<dbReference type="SMART" id="SM00891">
    <property type="entry name" value="ERCC4"/>
    <property type="match status" value="1"/>
</dbReference>
<evidence type="ECO:0000259" key="14">
    <source>
        <dbReference type="SMART" id="SM00891"/>
    </source>
</evidence>
<dbReference type="CTD" id="80198"/>
<dbReference type="SUPFAM" id="SSF52980">
    <property type="entry name" value="Restriction endonuclease-like"/>
    <property type="match status" value="1"/>
</dbReference>
<dbReference type="InterPro" id="IPR010996">
    <property type="entry name" value="HHH_MUS81"/>
</dbReference>
<dbReference type="GO" id="GO:0048257">
    <property type="term" value="F:3'-flap endonuclease activity"/>
    <property type="evidence" value="ECO:0007669"/>
    <property type="project" value="TreeGrafter"/>
</dbReference>
<evidence type="ECO:0000256" key="4">
    <source>
        <dbReference type="ARBA" id="ARBA00022722"/>
    </source>
</evidence>
<keyword evidence="6 13" id="KW-0255">Endonuclease</keyword>
<dbReference type="PANTHER" id="PTHR13451:SF0">
    <property type="entry name" value="CROSSOVER JUNCTION ENDONUCLEASE MUS81"/>
    <property type="match status" value="1"/>
</dbReference>
<evidence type="ECO:0000256" key="13">
    <source>
        <dbReference type="RuleBase" id="RU369042"/>
    </source>
</evidence>
<keyword evidence="9 13" id="KW-0460">Magnesium</keyword>
<dbReference type="GO" id="GO:0000712">
    <property type="term" value="P:resolution of meiotic recombination intermediates"/>
    <property type="evidence" value="ECO:0007669"/>
    <property type="project" value="TreeGrafter"/>
</dbReference>
<comment type="function">
    <text evidence="13">Interacts with EME1 to form a DNA structure-specific endonuclease with substrate preference for branched DNA structures with a 5'-end at the branch nick. Typical substrates include 3'-flap structures, D-loops, replication forks and nicked Holliday junctions. May be required in mitosis for the processing of stalled or collapsed replication fork intermediates. May be required in meiosis for the repair of meiosis-specific double strand breaks subsequent to single-end invasion (SEI).</text>
</comment>
<dbReference type="Pfam" id="PF21292">
    <property type="entry name" value="EME1-MUS81_C"/>
    <property type="match status" value="1"/>
</dbReference>
<dbReference type="Pfam" id="PF02732">
    <property type="entry name" value="ERCC4"/>
    <property type="match status" value="1"/>
</dbReference>
<gene>
    <name evidence="15" type="primary">MUS81</name>
</gene>
<evidence type="ECO:0000256" key="6">
    <source>
        <dbReference type="ARBA" id="ARBA00022759"/>
    </source>
</evidence>
<dbReference type="InterPro" id="IPR047416">
    <property type="entry name" value="XPF_nuclease_Mus81"/>
</dbReference>
<dbReference type="EMBL" id="GAKP01002190">
    <property type="protein sequence ID" value="JAC56762.1"/>
    <property type="molecule type" value="Transcribed_RNA"/>
</dbReference>
<proteinExistence type="inferred from homology"/>
<dbReference type="InterPro" id="IPR042530">
    <property type="entry name" value="EME1/EME2_C"/>
</dbReference>
<dbReference type="GeneID" id="105223058"/>
<dbReference type="GO" id="GO:0031573">
    <property type="term" value="P:mitotic intra-S DNA damage checkpoint signaling"/>
    <property type="evidence" value="ECO:0007669"/>
    <property type="project" value="TreeGrafter"/>
</dbReference>
<keyword evidence="11 13" id="KW-0234">DNA repair</keyword>
<dbReference type="KEGG" id="bdr:105223058"/>
<dbReference type="GO" id="GO:0008821">
    <property type="term" value="F:crossover junction DNA endonuclease activity"/>
    <property type="evidence" value="ECO:0007669"/>
    <property type="project" value="UniProtKB-UniRule"/>
</dbReference>
<dbReference type="InterPro" id="IPR027421">
    <property type="entry name" value="DNA_pol_lamdba_lyase_dom_sf"/>
</dbReference>
<sequence>MAERLKITLKQPNPLFEKWLEKWLEDAERRNAKSQYKLREALIALRSYPLPLSSGRECAILRGFGSTLCNLIDDELRLYREKQQNSPLESAMKTFESDVKQLVESVKKTKRKQSPKKLKPKITKKEQKAIAEEEERQRQVIMSPGNFRIILLVDTQETSGKNKRTLDQTRSYLESFEVLYEVRRLTIGDFLWIARDQEGNELVLPYIVERKRFDDLASSIRDGRFHEQKHRLRQCGIQNIIYLVEDYGDNEHLGLPMESLQQAIVNTQIHSGFKIAHTQNNFRSMKHLQSITNTLIRCFREKVLLSTTKEELRPCRASASMIGLLKFRALYEDSARGAQLTVREIFVQQLLQLHSLSLEKALAIVEVYPTPRLLFDAYELCSDERDSRLLLSKITCGPLHRPLGEKISQTVYDFYKTEF</sequence>
<keyword evidence="5 13" id="KW-0479">Metal-binding</keyword>
<dbReference type="InterPro" id="IPR006166">
    <property type="entry name" value="ERCC4_domain"/>
</dbReference>
<dbReference type="CDD" id="cd20074">
    <property type="entry name" value="XPF_nuclease_Mus81"/>
    <property type="match status" value="1"/>
</dbReference>
<dbReference type="Gene3D" id="1.10.150.110">
    <property type="entry name" value="DNA polymerase beta, N-terminal domain-like"/>
    <property type="match status" value="1"/>
</dbReference>
<dbReference type="OrthoDB" id="5963188at2759"/>
<keyword evidence="8 13" id="KW-0378">Hydrolase</keyword>
<comment type="cofactor">
    <cofactor evidence="1 13">
        <name>Mg(2+)</name>
        <dbReference type="ChEBI" id="CHEBI:18420"/>
    </cofactor>
</comment>
<dbReference type="GO" id="GO:0006308">
    <property type="term" value="P:DNA catabolic process"/>
    <property type="evidence" value="ECO:0007669"/>
    <property type="project" value="UniProtKB-UniRule"/>
</dbReference>
<protein>
    <recommendedName>
        <fullName evidence="13">Crossover junction endonuclease MUS81</fullName>
        <ecNumber evidence="13">3.1.22.-</ecNumber>
    </recommendedName>
</protein>
<evidence type="ECO:0000256" key="1">
    <source>
        <dbReference type="ARBA" id="ARBA00001946"/>
    </source>
</evidence>
<feature type="domain" description="ERCC4" evidence="14">
    <location>
        <begin position="150"/>
        <end position="248"/>
    </location>
</feature>
<dbReference type="GO" id="GO:0005634">
    <property type="term" value="C:nucleus"/>
    <property type="evidence" value="ECO:0007669"/>
    <property type="project" value="UniProtKB-SubCell"/>
</dbReference>
<evidence type="ECO:0000313" key="15">
    <source>
        <dbReference type="EMBL" id="JAC56762.1"/>
    </source>
</evidence>